<dbReference type="NCBIfam" id="TIGR02102">
    <property type="entry name" value="pullulan_Gpos"/>
    <property type="match status" value="1"/>
</dbReference>
<dbReference type="InterPro" id="IPR014755">
    <property type="entry name" value="Cu-Rt/internalin_Ig-like"/>
</dbReference>
<dbReference type="Gene3D" id="2.60.40.1220">
    <property type="match status" value="1"/>
</dbReference>
<name>A0A5R9DUH1_9LACT</name>
<dbReference type="AlphaFoldDB" id="A0A5R9DUH1"/>
<evidence type="ECO:0000256" key="2">
    <source>
        <dbReference type="ARBA" id="ARBA00022512"/>
    </source>
</evidence>
<dbReference type="SMART" id="SM00642">
    <property type="entry name" value="Aamy"/>
    <property type="match status" value="1"/>
</dbReference>
<dbReference type="InterPro" id="IPR004193">
    <property type="entry name" value="Glyco_hydro_13_N"/>
</dbReference>
<dbReference type="Pfam" id="PF00128">
    <property type="entry name" value="Alpha-amylase"/>
    <property type="match status" value="1"/>
</dbReference>
<dbReference type="Proteomes" id="UP000306420">
    <property type="component" value="Unassembled WGS sequence"/>
</dbReference>
<dbReference type="Pfam" id="PF18033">
    <property type="entry name" value="SpuA_C"/>
    <property type="match status" value="1"/>
</dbReference>
<evidence type="ECO:0000256" key="8">
    <source>
        <dbReference type="ARBA" id="ARBA00023295"/>
    </source>
</evidence>
<protein>
    <recommendedName>
        <fullName evidence="10">pullulanase</fullName>
        <ecNumber evidence="10">3.2.1.41</ecNumber>
    </recommendedName>
    <alternativeName>
        <fullName evidence="11">Alpha-dextrin endo-1,6-alpha-glucosidase</fullName>
    </alternativeName>
    <alternativeName>
        <fullName evidence="12">Pullulan 6-glucanohydrolase</fullName>
    </alternativeName>
</protein>
<dbReference type="InterPro" id="IPR013780">
    <property type="entry name" value="Glyco_hydro_b"/>
</dbReference>
<feature type="compositionally biased region" description="Acidic residues" evidence="13">
    <location>
        <begin position="1199"/>
        <end position="1209"/>
    </location>
</feature>
<dbReference type="InterPro" id="IPR014756">
    <property type="entry name" value="Ig_E-set"/>
</dbReference>
<dbReference type="InterPro" id="IPR017853">
    <property type="entry name" value="GH"/>
</dbReference>
<dbReference type="EC" id="3.2.1.41" evidence="10"/>
<evidence type="ECO:0000256" key="10">
    <source>
        <dbReference type="ARBA" id="ARBA00024062"/>
    </source>
</evidence>
<dbReference type="Pfam" id="PF03714">
    <property type="entry name" value="PUD"/>
    <property type="match status" value="2"/>
</dbReference>
<evidence type="ECO:0000256" key="5">
    <source>
        <dbReference type="ARBA" id="ARBA00022801"/>
    </source>
</evidence>
<comment type="caution">
    <text evidence="15">The sequence shown here is derived from an EMBL/GenBank/DDBJ whole genome shotgun (WGS) entry which is preliminary data.</text>
</comment>
<dbReference type="Gene3D" id="2.60.40.10">
    <property type="entry name" value="Immunoglobulins"/>
    <property type="match status" value="1"/>
</dbReference>
<keyword evidence="5 15" id="KW-0378">Hydrolase</keyword>
<gene>
    <name evidence="15" type="ORF">FEZ33_09550</name>
</gene>
<proteinExistence type="inferred from homology"/>
<feature type="compositionally biased region" description="Pro residues" evidence="13">
    <location>
        <begin position="1163"/>
        <end position="1172"/>
    </location>
</feature>
<dbReference type="Pfam" id="PF02922">
    <property type="entry name" value="CBM_48"/>
    <property type="match status" value="1"/>
</dbReference>
<evidence type="ECO:0000313" key="15">
    <source>
        <dbReference type="EMBL" id="TLQ40020.1"/>
    </source>
</evidence>
<dbReference type="InterPro" id="IPR013783">
    <property type="entry name" value="Ig-like_fold"/>
</dbReference>
<dbReference type="SUPFAM" id="SSF51445">
    <property type="entry name" value="(Trans)glycosidases"/>
    <property type="match status" value="1"/>
</dbReference>
<keyword evidence="8 15" id="KW-0326">Glycosidase</keyword>
<dbReference type="Gene3D" id="2.60.40.1180">
    <property type="entry name" value="Golgi alpha-mannosidase II"/>
    <property type="match status" value="1"/>
</dbReference>
<comment type="similarity">
    <text evidence="1">Belongs to the glycosyl hydrolase 13 family.</text>
</comment>
<reference evidence="15 16" key="1">
    <citation type="submission" date="2019-05" db="EMBL/GenBank/DDBJ databases">
        <title>The metagenome of a microbial culture collection derived from dairy environment covers the genomic content of the human microbiome.</title>
        <authorList>
            <person name="Roder T."/>
            <person name="Wuthrich D."/>
            <person name="Sattari Z."/>
            <person name="Von Ah U."/>
            <person name="Bar C."/>
            <person name="Ronchi F."/>
            <person name="Macpherson A.J."/>
            <person name="Ganal-Vonarburg S.C."/>
            <person name="Bruggmann R."/>
            <person name="Vergeres G."/>
        </authorList>
    </citation>
    <scope>NUCLEOTIDE SEQUENCE [LARGE SCALE GENOMIC DNA]</scope>
    <source>
        <strain evidence="15 16">FAM 24227</strain>
    </source>
</reference>
<dbReference type="NCBIfam" id="TIGR01168">
    <property type="entry name" value="YSIRK_signal"/>
    <property type="match status" value="1"/>
</dbReference>
<dbReference type="Gene3D" id="3.20.20.80">
    <property type="entry name" value="Glycosidases"/>
    <property type="match status" value="1"/>
</dbReference>
<dbReference type="GO" id="GO:0051060">
    <property type="term" value="F:pullulanase activity"/>
    <property type="evidence" value="ECO:0007669"/>
    <property type="project" value="UniProtKB-EC"/>
</dbReference>
<dbReference type="NCBIfam" id="TIGR01167">
    <property type="entry name" value="LPXTG_anchor"/>
    <property type="match status" value="1"/>
</dbReference>
<keyword evidence="4" id="KW-0732">Signal</keyword>
<evidence type="ECO:0000256" key="7">
    <source>
        <dbReference type="ARBA" id="ARBA00023088"/>
    </source>
</evidence>
<feature type="domain" description="Gram-positive cocci surface proteins LPxTG" evidence="14">
    <location>
        <begin position="1230"/>
        <end position="1266"/>
    </location>
</feature>
<keyword evidence="7" id="KW-0572">Peptidoglycan-anchor</keyword>
<dbReference type="CDD" id="cd02860">
    <property type="entry name" value="E_set_Pullulanase"/>
    <property type="match status" value="1"/>
</dbReference>
<dbReference type="InterPro" id="IPR011838">
    <property type="entry name" value="Pullulan_Gpos"/>
</dbReference>
<dbReference type="Gene3D" id="2.60.40.1110">
    <property type="match status" value="2"/>
</dbReference>
<evidence type="ECO:0000256" key="6">
    <source>
        <dbReference type="ARBA" id="ARBA00022837"/>
    </source>
</evidence>
<dbReference type="GO" id="GO:0005975">
    <property type="term" value="P:carbohydrate metabolic process"/>
    <property type="evidence" value="ECO:0007669"/>
    <property type="project" value="InterPro"/>
</dbReference>
<evidence type="ECO:0000256" key="3">
    <source>
        <dbReference type="ARBA" id="ARBA00022525"/>
    </source>
</evidence>
<dbReference type="PROSITE" id="PS50847">
    <property type="entry name" value="GRAM_POS_ANCHORING"/>
    <property type="match status" value="1"/>
</dbReference>
<dbReference type="PANTHER" id="PTHR43002">
    <property type="entry name" value="GLYCOGEN DEBRANCHING ENZYME"/>
    <property type="match status" value="1"/>
</dbReference>
<feature type="compositionally biased region" description="Low complexity" evidence="13">
    <location>
        <begin position="1148"/>
        <end position="1162"/>
    </location>
</feature>
<organism evidence="15 16">
    <name type="scientific">Ruoffia tabacinasalis</name>
    <dbReference type="NCBI Taxonomy" id="87458"/>
    <lineage>
        <taxon>Bacteria</taxon>
        <taxon>Bacillati</taxon>
        <taxon>Bacillota</taxon>
        <taxon>Bacilli</taxon>
        <taxon>Lactobacillales</taxon>
        <taxon>Aerococcaceae</taxon>
        <taxon>Ruoffia</taxon>
    </lineage>
</organism>
<evidence type="ECO:0000259" key="14">
    <source>
        <dbReference type="PROSITE" id="PS50847"/>
    </source>
</evidence>
<feature type="compositionally biased region" description="Acidic residues" evidence="13">
    <location>
        <begin position="84"/>
        <end position="124"/>
    </location>
</feature>
<accession>A0A5R9DUH1</accession>
<dbReference type="InterPro" id="IPR040806">
    <property type="entry name" value="SpuA_C"/>
</dbReference>
<keyword evidence="6" id="KW-0106">Calcium</keyword>
<evidence type="ECO:0000313" key="16">
    <source>
        <dbReference type="Proteomes" id="UP000306420"/>
    </source>
</evidence>
<evidence type="ECO:0000256" key="11">
    <source>
        <dbReference type="ARBA" id="ARBA00029618"/>
    </source>
</evidence>
<keyword evidence="3" id="KW-0964">Secreted</keyword>
<feature type="region of interest" description="Disordered" evidence="13">
    <location>
        <begin position="84"/>
        <end position="126"/>
    </location>
</feature>
<comment type="catalytic activity">
    <reaction evidence="9">
        <text>Hydrolysis of (1-&gt;6)-alpha-D-glucosidic linkages in pullulan, amylopectin and glycogen, and in the alpha- and beta-limit dextrins of amylopectin and glycogen.</text>
        <dbReference type="EC" id="3.2.1.41"/>
    </reaction>
</comment>
<feature type="region of interest" description="Disordered" evidence="13">
    <location>
        <begin position="1136"/>
        <end position="1229"/>
    </location>
</feature>
<feature type="compositionally biased region" description="Acidic residues" evidence="13">
    <location>
        <begin position="1173"/>
        <end position="1192"/>
    </location>
</feature>
<dbReference type="InterPro" id="IPR013784">
    <property type="entry name" value="Carb-bd-like_fold"/>
</dbReference>
<dbReference type="OrthoDB" id="9761875at2"/>
<dbReference type="InterPro" id="IPR019931">
    <property type="entry name" value="LPXTG_anchor"/>
</dbReference>
<dbReference type="Pfam" id="PF00746">
    <property type="entry name" value="Gram_pos_anchor"/>
    <property type="match status" value="1"/>
</dbReference>
<evidence type="ECO:0000256" key="12">
    <source>
        <dbReference type="ARBA" id="ARBA00031076"/>
    </source>
</evidence>
<dbReference type="RefSeq" id="WP_138405160.1">
    <property type="nucleotide sequence ID" value="NZ_VBSP01000040.1"/>
</dbReference>
<evidence type="ECO:0000256" key="13">
    <source>
        <dbReference type="SAM" id="MobiDB-lite"/>
    </source>
</evidence>
<dbReference type="SUPFAM" id="SSF49452">
    <property type="entry name" value="Starch-binding domain-like"/>
    <property type="match status" value="2"/>
</dbReference>
<dbReference type="EMBL" id="VBSP01000040">
    <property type="protein sequence ID" value="TLQ40020.1"/>
    <property type="molecule type" value="Genomic_DNA"/>
</dbReference>
<dbReference type="InterPro" id="IPR006047">
    <property type="entry name" value="GH13_cat_dom"/>
</dbReference>
<sequence length="1266" mass="140946">MVSHRNKKLLMEKSGQKVHKFGLKKLKVGVVSVAMTAGILVSHNTLLQVNAEELVVESTVELVSDEAVEELPQVEAPVEDLTEAPVEEGIVEEEPSEESPIEESTEEIAESEESVEETLTEESETVSTLSVATLPEIAEGDFRLHFDELPEGDPSSMGLWMWGDVETPSDQLGGWPNGATNLSEFLESEYGYYLDVAVKDNAQIINYLINTVTGNNVTEDQAVQIAHSDMNQVWINEEYEQHLYEPLENDSLIRINYEREDGDYEGWGLWIWGEVDEASEDLASWPDGAFDFVNEGPFGRYVDVHLSNGLDSSIQFLLVNKLTGEQSGDMTFSDRAEDSQVFLRDLDPTVHTSPYAAGEERLTDAEMVAKDQIIVSLSSVSAIMDGNPSELFTLTDSDGNVIPLENIEIDEETNQVIISGDFSGTSGQYTVSYGENSTTVRSSWRLMDDLYAYDGDLGSQLYEDGTVEMNLWAPTAEAIRVVLYDKNNQDEVLGTYDMARNDTGVWNLLLDEDATGLGSHQGYYYHYEITRDGESVLALDPYAKSLAAWNNLEPGAHVAKAAIVDPSTIGPELDYANIPGYTKREDAIIYEVHVRDFTSDPSISEELTSQFGTFSSFVERLDYLQDLGVTHIQLLPVMSYFYANEFENGKRELDWSASENNYNWGYDPQSYFALTGMYSENPQDPEQRIAEFKNLVNEIHKRDMGVILDVVFNHTARTSLFEDLEPNYYHFMDKDGTPRESFGGGRLGTTHHMSRRVLVDSIKYWVDEFKVDGFRFDMMGDHDAEAVQMAYDKAAKLNPNILMLGEGWITFTGDEDDSRQPADQSWMNQTDGVAVFSDEIRNMLKSGFGSEGQPKFLTRGAQVLEDMFNNIIGLPSNVNADDSGDIIQYIAAHDNLTLHDVIAQSIKKDPAKYAQEIHQRIRLGNLMILTSQGTAFIHAGQEFGRTKQFRHEDYITTVDEAPYKTTYLVDEDGNPFEYPYFVHDSYDATDMINKLNWNMALNEEMYPIHTQTQAYTKGLIHLRRAVDGFRWGTQEEVEENIRFINAPEMSGADLVVAYEVTDSQGNRYAVFINSDESDREFTFPEGFEVIGTGEVIVDGLTAGTEAILNPEGVVLNDGSITLSPLTATIIRYAADGGPVEGGGDGETPEVPGENEIPETPGNPENPEPPETPTEPDEDPSESDENEIPEDETQQPGGSDDTEEETEGGVDEERSIDLENTDVDQSSVGLLPATGEDKQYAIFSATALAVLSGVGLIASTRKKEEVE</sequence>
<dbReference type="InterPro" id="IPR005877">
    <property type="entry name" value="YSIRK_signal_dom"/>
</dbReference>
<dbReference type="CDD" id="cd11341">
    <property type="entry name" value="AmyAc_Pullulanase_LD-like"/>
    <property type="match status" value="1"/>
</dbReference>
<dbReference type="GO" id="GO:0030246">
    <property type="term" value="F:carbohydrate binding"/>
    <property type="evidence" value="ECO:0007669"/>
    <property type="project" value="InterPro"/>
</dbReference>
<keyword evidence="2" id="KW-0134">Cell wall</keyword>
<evidence type="ECO:0000256" key="4">
    <source>
        <dbReference type="ARBA" id="ARBA00022729"/>
    </source>
</evidence>
<dbReference type="InterPro" id="IPR005323">
    <property type="entry name" value="CBM41_pullulanase"/>
</dbReference>
<dbReference type="SUPFAM" id="SSF81296">
    <property type="entry name" value="E set domains"/>
    <property type="match status" value="1"/>
</dbReference>
<evidence type="ECO:0000256" key="9">
    <source>
        <dbReference type="ARBA" id="ARBA00023965"/>
    </source>
</evidence>
<evidence type="ECO:0000256" key="1">
    <source>
        <dbReference type="ARBA" id="ARBA00008061"/>
    </source>
</evidence>
<dbReference type="CDD" id="cd10315">
    <property type="entry name" value="CBM41_pullulanase"/>
    <property type="match status" value="2"/>
</dbReference>